<name>A0A7J6QHL7_PEROL</name>
<keyword evidence="3" id="KW-1185">Reference proteome</keyword>
<comment type="caution">
    <text evidence="1">The sequence shown here is derived from an EMBL/GenBank/DDBJ whole genome shotgun (WGS) entry which is preliminary data.</text>
</comment>
<dbReference type="Proteomes" id="UP000574390">
    <property type="component" value="Unassembled WGS sequence"/>
</dbReference>
<evidence type="ECO:0000313" key="1">
    <source>
        <dbReference type="EMBL" id="KAF4708079.1"/>
    </source>
</evidence>
<dbReference type="EMBL" id="JABANM010015920">
    <property type="protein sequence ID" value="KAF4730269.1"/>
    <property type="molecule type" value="Genomic_DNA"/>
</dbReference>
<organism evidence="1 3">
    <name type="scientific">Perkinsus olseni</name>
    <name type="common">Perkinsus atlanticus</name>
    <dbReference type="NCBI Taxonomy" id="32597"/>
    <lineage>
        <taxon>Eukaryota</taxon>
        <taxon>Sar</taxon>
        <taxon>Alveolata</taxon>
        <taxon>Perkinsozoa</taxon>
        <taxon>Perkinsea</taxon>
        <taxon>Perkinsida</taxon>
        <taxon>Perkinsidae</taxon>
        <taxon>Perkinsus</taxon>
    </lineage>
</organism>
<proteinExistence type="predicted"/>
<gene>
    <name evidence="2" type="ORF">FOZ62_022892</name>
    <name evidence="1" type="ORF">FOZ63_006352</name>
</gene>
<sequence>MMHSDDAGSRHGIRRVIVGVDAYCDDDDDDHFDDEDGLSPRLGGGTELRKMILCFLIFLWPASLALRFPTTPMYPITGEVREHVLDVLHYSERAAMNGSSNDDESMLQGVIKGLNSRVEDTLNRMID</sequence>
<evidence type="ECO:0000313" key="3">
    <source>
        <dbReference type="Proteomes" id="UP000553632"/>
    </source>
</evidence>
<dbReference type="EMBL" id="JABANO010032728">
    <property type="protein sequence ID" value="KAF4708079.1"/>
    <property type="molecule type" value="Genomic_DNA"/>
</dbReference>
<evidence type="ECO:0000313" key="4">
    <source>
        <dbReference type="Proteomes" id="UP000574390"/>
    </source>
</evidence>
<evidence type="ECO:0000313" key="2">
    <source>
        <dbReference type="EMBL" id="KAF4730269.1"/>
    </source>
</evidence>
<dbReference type="AlphaFoldDB" id="A0A7J6QHL7"/>
<reference evidence="3 4" key="1">
    <citation type="submission" date="2020-04" db="EMBL/GenBank/DDBJ databases">
        <title>Perkinsus olseni comparative genomics.</title>
        <authorList>
            <person name="Bogema D.R."/>
        </authorList>
    </citation>
    <scope>NUCLEOTIDE SEQUENCE [LARGE SCALE GENOMIC DNA]</scope>
    <source>
        <strain evidence="2">ATCC PRA-205</strain>
        <strain evidence="1 3">ATCC PRA-207</strain>
    </source>
</reference>
<dbReference type="Proteomes" id="UP000553632">
    <property type="component" value="Unassembled WGS sequence"/>
</dbReference>
<protein>
    <submittedName>
        <fullName evidence="1">Uncharacterized protein</fullName>
    </submittedName>
</protein>
<accession>A0A7J6QHL7</accession>